<evidence type="ECO:0000313" key="2">
    <source>
        <dbReference type="EMBL" id="AAK46448.1"/>
    </source>
</evidence>
<dbReference type="Proteomes" id="UP000001020">
    <property type="component" value="Chromosome"/>
</dbReference>
<sequence>MRPPVAGGEIIPISPTRRCEMHTMSSAEYRGL</sequence>
<evidence type="ECO:0000313" key="3">
    <source>
        <dbReference type="Proteomes" id="UP000001020"/>
    </source>
</evidence>
<name>Q8VJQ2_MYCTO</name>
<dbReference type="KEGG" id="mtc:MT2165.1"/>
<organism evidence="2 3">
    <name type="scientific">Mycobacterium tuberculosis (strain CDC 1551 / Oshkosh)</name>
    <dbReference type="NCBI Taxonomy" id="83331"/>
    <lineage>
        <taxon>Bacteria</taxon>
        <taxon>Bacillati</taxon>
        <taxon>Actinomycetota</taxon>
        <taxon>Actinomycetes</taxon>
        <taxon>Mycobacteriales</taxon>
        <taxon>Mycobacteriaceae</taxon>
        <taxon>Mycobacterium</taxon>
        <taxon>Mycobacterium tuberculosis complex</taxon>
    </lineage>
</organism>
<proteinExistence type="predicted"/>
<accession>Q8VJQ2</accession>
<protein>
    <submittedName>
        <fullName evidence="2">Uncharacterized protein</fullName>
    </submittedName>
</protein>
<feature type="region of interest" description="Disordered" evidence="1">
    <location>
        <begin position="1"/>
        <end position="32"/>
    </location>
</feature>
<reference evidence="2 3" key="1">
    <citation type="journal article" date="2002" name="J. Bacteriol.">
        <title>Whole-genome comparison of Mycobacterium tuberculosis clinical and laboratory strains.</title>
        <authorList>
            <person name="Fleischmann R.D."/>
            <person name="Alland D."/>
            <person name="Eisen J.A."/>
            <person name="Carpenter L."/>
            <person name="White O."/>
            <person name="Peterson J."/>
            <person name="DeBoy R."/>
            <person name="Dodson R."/>
            <person name="Gwinn M."/>
            <person name="Haft D."/>
            <person name="Hickey E."/>
            <person name="Kolonay J.F."/>
            <person name="Nelson W.C."/>
            <person name="Umayam L.A."/>
            <person name="Ermolaeva M."/>
            <person name="Salzberg S.L."/>
            <person name="Delcher A."/>
            <person name="Utterback T."/>
            <person name="Weidman J."/>
            <person name="Khouri H."/>
            <person name="Gill J."/>
            <person name="Mikula A."/>
            <person name="Bishai W."/>
            <person name="Jacobs Jr W.R.Jr."/>
            <person name="Venter J.C."/>
            <person name="Fraser C.M."/>
        </authorList>
    </citation>
    <scope>NUCLEOTIDE SEQUENCE [LARGE SCALE GENOMIC DNA]</scope>
    <source>
        <strain evidence="3">CDC 1551 / Oshkosh</strain>
    </source>
</reference>
<keyword evidence="3" id="KW-1185">Reference proteome</keyword>
<dbReference type="AlphaFoldDB" id="Q8VJQ2"/>
<evidence type="ECO:0000256" key="1">
    <source>
        <dbReference type="SAM" id="MobiDB-lite"/>
    </source>
</evidence>
<dbReference type="HOGENOM" id="CLU_3390357_0_0_11"/>
<gene>
    <name evidence="2" type="ordered locus">MT2165.1</name>
</gene>
<dbReference type="EMBL" id="AE000516">
    <property type="protein sequence ID" value="AAK46448.1"/>
    <property type="molecule type" value="Genomic_DNA"/>
</dbReference>